<sequence>MTHIDTHAHLWSEAYLDYLKSIGSTSTDVARGIKASNTEEDLKERFRMMEEANVKMQIISATPQSPQWGSEKEAHEAATMINSLYEELVNHYPEKFLAYGAVSLPYVQQAIEEARELLSKKAFIGIAIPTLVRDEISIGDKRFEPFFEAMNELSAVIYVHPTGCGANSPMINDFHLEWVVGAPIESMLATLQLLKNDIPSKYPNIKFHISHLGGALPFLMQRIEDNFEDWDAFKSSPLEMLTEHFWFDTANFHKPSLINAVDTFDVSHFMLGSDFPYFQDDKYTRAVTYIKESGLDGTSIDGILQSNALKLYKV</sequence>
<evidence type="ECO:0000256" key="1">
    <source>
        <dbReference type="ARBA" id="ARBA00023239"/>
    </source>
</evidence>
<accession>A0A1W7A861</accession>
<evidence type="ECO:0000313" key="4">
    <source>
        <dbReference type="Proteomes" id="UP000194154"/>
    </source>
</evidence>
<dbReference type="GO" id="GO:0019748">
    <property type="term" value="P:secondary metabolic process"/>
    <property type="evidence" value="ECO:0007669"/>
    <property type="project" value="TreeGrafter"/>
</dbReference>
<dbReference type="GO" id="GO:0005737">
    <property type="term" value="C:cytoplasm"/>
    <property type="evidence" value="ECO:0007669"/>
    <property type="project" value="TreeGrafter"/>
</dbReference>
<dbReference type="Gene3D" id="3.20.20.140">
    <property type="entry name" value="Metal-dependent hydrolases"/>
    <property type="match status" value="1"/>
</dbReference>
<evidence type="ECO:0000259" key="2">
    <source>
        <dbReference type="Pfam" id="PF04909"/>
    </source>
</evidence>
<keyword evidence="1" id="KW-0456">Lyase</keyword>
<dbReference type="GeneID" id="35294308"/>
<dbReference type="GO" id="GO:0016787">
    <property type="term" value="F:hydrolase activity"/>
    <property type="evidence" value="ECO:0007669"/>
    <property type="project" value="UniProtKB-KW"/>
</dbReference>
<dbReference type="RefSeq" id="WP_086041541.1">
    <property type="nucleotide sequence ID" value="NZ_CBCRZA010000011.1"/>
</dbReference>
<dbReference type="InterPro" id="IPR032465">
    <property type="entry name" value="ACMSD"/>
</dbReference>
<dbReference type="Proteomes" id="UP000194154">
    <property type="component" value="Chromosome"/>
</dbReference>
<feature type="domain" description="Amidohydrolase-related" evidence="2">
    <location>
        <begin position="4"/>
        <end position="313"/>
    </location>
</feature>
<dbReference type="SUPFAM" id="SSF51556">
    <property type="entry name" value="Metallo-dependent hydrolases"/>
    <property type="match status" value="1"/>
</dbReference>
<dbReference type="GO" id="GO:0016831">
    <property type="term" value="F:carboxy-lyase activity"/>
    <property type="evidence" value="ECO:0007669"/>
    <property type="project" value="InterPro"/>
</dbReference>
<dbReference type="InterPro" id="IPR032466">
    <property type="entry name" value="Metal_Hydrolase"/>
</dbReference>
<dbReference type="KEGG" id="mcak:MCCS_01520"/>
<organism evidence="3 4">
    <name type="scientific">Macrococcoides canis</name>
    <dbReference type="NCBI Taxonomy" id="1855823"/>
    <lineage>
        <taxon>Bacteria</taxon>
        <taxon>Bacillati</taxon>
        <taxon>Bacillota</taxon>
        <taxon>Bacilli</taxon>
        <taxon>Bacillales</taxon>
        <taxon>Staphylococcaceae</taxon>
        <taxon>Macrococcoides</taxon>
    </lineage>
</organism>
<dbReference type="EMBL" id="CP021059">
    <property type="protein sequence ID" value="ARQ05823.1"/>
    <property type="molecule type" value="Genomic_DNA"/>
</dbReference>
<gene>
    <name evidence="3" type="ORF">MCCS_01520</name>
</gene>
<name>A0A1W7A861_9STAP</name>
<dbReference type="OrthoDB" id="9777673at2"/>
<keyword evidence="4" id="KW-1185">Reference proteome</keyword>
<dbReference type="InterPro" id="IPR006680">
    <property type="entry name" value="Amidohydro-rel"/>
</dbReference>
<dbReference type="AlphaFoldDB" id="A0A1W7A861"/>
<proteinExistence type="predicted"/>
<dbReference type="PANTHER" id="PTHR21240">
    <property type="entry name" value="2-AMINO-3-CARBOXYLMUCONATE-6-SEMIALDEHYDE DECARBOXYLASE"/>
    <property type="match status" value="1"/>
</dbReference>
<dbReference type="Pfam" id="PF04909">
    <property type="entry name" value="Amidohydro_2"/>
    <property type="match status" value="1"/>
</dbReference>
<keyword evidence="3" id="KW-0378">Hydrolase</keyword>
<dbReference type="STRING" id="1855823.MCCS_01520"/>
<protein>
    <submittedName>
        <fullName evidence="3">Amidohydrolase</fullName>
    </submittedName>
</protein>
<evidence type="ECO:0000313" key="3">
    <source>
        <dbReference type="EMBL" id="ARQ05823.1"/>
    </source>
</evidence>
<reference evidence="3 4" key="1">
    <citation type="journal article" date="2017" name="Int. J. Syst. Evol. Microbiol.">
        <title>Macrococcus canis sp. nov., a skin bacterium associated with infections in dogs.</title>
        <authorList>
            <person name="Gobeli Brawand S."/>
            <person name="Cotting K."/>
            <person name="Gomez-Sanz E."/>
            <person name="Collaud A."/>
            <person name="Thomann A."/>
            <person name="Brodard I."/>
            <person name="Rodriguez-Campos S."/>
            <person name="Strauss C."/>
            <person name="Perreten V."/>
        </authorList>
    </citation>
    <scope>NUCLEOTIDE SEQUENCE [LARGE SCALE GENOMIC DNA]</scope>
    <source>
        <strain evidence="3 4">KM45013</strain>
    </source>
</reference>
<dbReference type="PANTHER" id="PTHR21240:SF28">
    <property type="entry name" value="ISO-OROTATE DECARBOXYLASE (EUROFUNG)"/>
    <property type="match status" value="1"/>
</dbReference>